<evidence type="ECO:0000313" key="2">
    <source>
        <dbReference type="Proteomes" id="UP000254950"/>
    </source>
</evidence>
<accession>A0A380ZFZ8</accession>
<organism evidence="1 2">
    <name type="scientific">Bartonella doshiae</name>
    <dbReference type="NCBI Taxonomy" id="33044"/>
    <lineage>
        <taxon>Bacteria</taxon>
        <taxon>Pseudomonadati</taxon>
        <taxon>Pseudomonadota</taxon>
        <taxon>Alphaproteobacteria</taxon>
        <taxon>Hyphomicrobiales</taxon>
        <taxon>Bartonellaceae</taxon>
        <taxon>Bartonella</taxon>
    </lineage>
</organism>
<dbReference type="EMBL" id="UFTF01000001">
    <property type="protein sequence ID" value="SUV45869.1"/>
    <property type="molecule type" value="Genomic_DNA"/>
</dbReference>
<dbReference type="GO" id="GO:0016740">
    <property type="term" value="F:transferase activity"/>
    <property type="evidence" value="ECO:0007669"/>
    <property type="project" value="UniProtKB-KW"/>
</dbReference>
<evidence type="ECO:0000313" key="1">
    <source>
        <dbReference type="EMBL" id="SUV45869.1"/>
    </source>
</evidence>
<dbReference type="AlphaFoldDB" id="A0A380ZFZ8"/>
<sequence length="94" mass="10898">MMQHSVVCLSQKLTEKGVQPASAHLRGRLIYDQALSLWFENALQQIFDILATSRNHHYIVQFPMLRSLLHLDGLFSKIYGNLIYVFHGLLKLFL</sequence>
<dbReference type="RefSeq" id="WP_004856295.1">
    <property type="nucleotide sequence ID" value="NZ_CACVBH010000001.1"/>
</dbReference>
<gene>
    <name evidence="1" type="ORF">NCTC12862_01441</name>
</gene>
<name>A0A380ZFZ8_BARDO</name>
<protein>
    <submittedName>
        <fullName evidence="1">Glutamine amidotransferase</fullName>
    </submittedName>
</protein>
<dbReference type="Proteomes" id="UP000254950">
    <property type="component" value="Unassembled WGS sequence"/>
</dbReference>
<proteinExistence type="predicted"/>
<keyword evidence="1" id="KW-0808">Transferase</keyword>
<dbReference type="STRING" id="33044.GCA_900005695_01252"/>
<reference evidence="1 2" key="1">
    <citation type="submission" date="2018-06" db="EMBL/GenBank/DDBJ databases">
        <authorList>
            <consortium name="Pathogen Informatics"/>
            <person name="Doyle S."/>
        </authorList>
    </citation>
    <scope>NUCLEOTIDE SEQUENCE [LARGE SCALE GENOMIC DNA]</scope>
    <source>
        <strain evidence="1 2">NCTC12862</strain>
    </source>
</reference>
<keyword evidence="1" id="KW-0315">Glutamine amidotransferase</keyword>